<dbReference type="GO" id="GO:0022857">
    <property type="term" value="F:transmembrane transporter activity"/>
    <property type="evidence" value="ECO:0007669"/>
    <property type="project" value="InterPro"/>
</dbReference>
<evidence type="ECO:0000313" key="9">
    <source>
        <dbReference type="EMBL" id="KAF7553518.1"/>
    </source>
</evidence>
<feature type="transmembrane region" description="Helical" evidence="7">
    <location>
        <begin position="294"/>
        <end position="316"/>
    </location>
</feature>
<keyword evidence="4 7" id="KW-1133">Transmembrane helix</keyword>
<sequence length="339" mass="36835">MNGSSTDDIDQVESQSHHDAASRERNLLWKIDWHVLPWLCIAYALSLIDRTNIAAAKIVGMELDLNLHDNMYSVALLVFFVTYILTEIPSNAIVERLGTRIYLAILLAGWGAVAMCFGFVKNYGQLVALRVLLGFFEGGFNPACIFVISSGSYSLAFFVPSILSSFGFNVALSQILTTPPYIFSAIVSVATGIVADRVKIRSPFIIAYSLLVIIGLVMIGWGHNTGARLAGIFLAVTGNNCAIPSALAFLSNNVVDTRKRQFAVPIQTVFGGVGGIIGALVFRQQDYPGYRPSLYASIGCMGLNIVLAGGLAFYLARQNQKADDNGEVLEAIPEYRYTL</sequence>
<dbReference type="InterPro" id="IPR020846">
    <property type="entry name" value="MFS_dom"/>
</dbReference>
<gene>
    <name evidence="9" type="ORF">G7Z17_g3571</name>
</gene>
<dbReference type="GO" id="GO:0016020">
    <property type="term" value="C:membrane"/>
    <property type="evidence" value="ECO:0007669"/>
    <property type="project" value="UniProtKB-SubCell"/>
</dbReference>
<keyword evidence="2" id="KW-0813">Transport</keyword>
<dbReference type="PROSITE" id="PS50850">
    <property type="entry name" value="MFS"/>
    <property type="match status" value="1"/>
</dbReference>
<protein>
    <recommendedName>
        <fullName evidence="8">Major facilitator superfamily (MFS) profile domain-containing protein</fullName>
    </recommendedName>
</protein>
<comment type="subcellular location">
    <subcellularLocation>
        <location evidence="1">Membrane</location>
        <topology evidence="1">Multi-pass membrane protein</topology>
    </subcellularLocation>
</comment>
<feature type="transmembrane region" description="Helical" evidence="7">
    <location>
        <begin position="126"/>
        <end position="148"/>
    </location>
</feature>
<dbReference type="PANTHER" id="PTHR43791">
    <property type="entry name" value="PERMEASE-RELATED"/>
    <property type="match status" value="1"/>
</dbReference>
<evidence type="ECO:0000256" key="4">
    <source>
        <dbReference type="ARBA" id="ARBA00022989"/>
    </source>
</evidence>
<keyword evidence="5 7" id="KW-0472">Membrane</keyword>
<feature type="transmembrane region" description="Helical" evidence="7">
    <location>
        <begin position="262"/>
        <end position="282"/>
    </location>
</feature>
<evidence type="ECO:0000256" key="2">
    <source>
        <dbReference type="ARBA" id="ARBA00022448"/>
    </source>
</evidence>
<feature type="transmembrane region" description="Helical" evidence="7">
    <location>
        <begin position="205"/>
        <end position="223"/>
    </location>
</feature>
<accession>A0A9P5HKV2</accession>
<dbReference type="EMBL" id="JAANBB010000044">
    <property type="protein sequence ID" value="KAF7553518.1"/>
    <property type="molecule type" value="Genomic_DNA"/>
</dbReference>
<evidence type="ECO:0000256" key="6">
    <source>
        <dbReference type="ARBA" id="ARBA00023180"/>
    </source>
</evidence>
<dbReference type="Pfam" id="PF07690">
    <property type="entry name" value="MFS_1"/>
    <property type="match status" value="1"/>
</dbReference>
<name>A0A9P5HKV2_9HYPO</name>
<feature type="domain" description="Major facilitator superfamily (MFS) profile" evidence="8">
    <location>
        <begin position="127"/>
        <end position="339"/>
    </location>
</feature>
<evidence type="ECO:0000256" key="5">
    <source>
        <dbReference type="ARBA" id="ARBA00023136"/>
    </source>
</evidence>
<keyword evidence="10" id="KW-1185">Reference proteome</keyword>
<dbReference type="Proteomes" id="UP000722485">
    <property type="component" value="Unassembled WGS sequence"/>
</dbReference>
<dbReference type="PANTHER" id="PTHR43791:SF3">
    <property type="entry name" value="MAJOR FACILITATOR SUPERFAMILY (MFS) PROFILE DOMAIN-CONTAINING PROTEIN"/>
    <property type="match status" value="1"/>
</dbReference>
<feature type="transmembrane region" description="Helical" evidence="7">
    <location>
        <begin position="71"/>
        <end position="89"/>
    </location>
</feature>
<feature type="transmembrane region" description="Helical" evidence="7">
    <location>
        <begin position="229"/>
        <end position="250"/>
    </location>
</feature>
<keyword evidence="3 7" id="KW-0812">Transmembrane</keyword>
<evidence type="ECO:0000259" key="8">
    <source>
        <dbReference type="PROSITE" id="PS50850"/>
    </source>
</evidence>
<comment type="caution">
    <text evidence="9">The sequence shown here is derived from an EMBL/GenBank/DDBJ whole genome shotgun (WGS) entry which is preliminary data.</text>
</comment>
<dbReference type="OrthoDB" id="3639251at2759"/>
<dbReference type="Gene3D" id="1.20.1250.20">
    <property type="entry name" value="MFS general substrate transporter like domains"/>
    <property type="match status" value="2"/>
</dbReference>
<dbReference type="SUPFAM" id="SSF103473">
    <property type="entry name" value="MFS general substrate transporter"/>
    <property type="match status" value="2"/>
</dbReference>
<organism evidence="9 10">
    <name type="scientific">Cylindrodendrum hubeiense</name>
    <dbReference type="NCBI Taxonomy" id="595255"/>
    <lineage>
        <taxon>Eukaryota</taxon>
        <taxon>Fungi</taxon>
        <taxon>Dikarya</taxon>
        <taxon>Ascomycota</taxon>
        <taxon>Pezizomycotina</taxon>
        <taxon>Sordariomycetes</taxon>
        <taxon>Hypocreomycetidae</taxon>
        <taxon>Hypocreales</taxon>
        <taxon>Nectriaceae</taxon>
        <taxon>Cylindrodendrum</taxon>
    </lineage>
</organism>
<reference evidence="9" key="1">
    <citation type="submission" date="2020-03" db="EMBL/GenBank/DDBJ databases">
        <title>Draft Genome Sequence of Cylindrodendrum hubeiense.</title>
        <authorList>
            <person name="Buettner E."/>
            <person name="Kellner H."/>
        </authorList>
    </citation>
    <scope>NUCLEOTIDE SEQUENCE</scope>
    <source>
        <strain evidence="9">IHI 201604</strain>
    </source>
</reference>
<proteinExistence type="predicted"/>
<feature type="transmembrane region" description="Helical" evidence="7">
    <location>
        <begin position="181"/>
        <end position="198"/>
    </location>
</feature>
<dbReference type="InterPro" id="IPR011701">
    <property type="entry name" value="MFS"/>
</dbReference>
<feature type="transmembrane region" description="Helical" evidence="7">
    <location>
        <begin position="101"/>
        <end position="120"/>
    </location>
</feature>
<evidence type="ECO:0000313" key="10">
    <source>
        <dbReference type="Proteomes" id="UP000722485"/>
    </source>
</evidence>
<dbReference type="InterPro" id="IPR036259">
    <property type="entry name" value="MFS_trans_sf"/>
</dbReference>
<dbReference type="AlphaFoldDB" id="A0A9P5HKV2"/>
<keyword evidence="6" id="KW-0325">Glycoprotein</keyword>
<evidence type="ECO:0000256" key="3">
    <source>
        <dbReference type="ARBA" id="ARBA00022692"/>
    </source>
</evidence>
<evidence type="ECO:0000256" key="7">
    <source>
        <dbReference type="SAM" id="Phobius"/>
    </source>
</evidence>
<evidence type="ECO:0000256" key="1">
    <source>
        <dbReference type="ARBA" id="ARBA00004141"/>
    </source>
</evidence>